<organism evidence="2 3">
    <name type="scientific">Lentilactobacillus diolivorans DSM 14421</name>
    <dbReference type="NCBI Taxonomy" id="1423739"/>
    <lineage>
        <taxon>Bacteria</taxon>
        <taxon>Bacillati</taxon>
        <taxon>Bacillota</taxon>
        <taxon>Bacilli</taxon>
        <taxon>Lactobacillales</taxon>
        <taxon>Lactobacillaceae</taxon>
        <taxon>Lentilactobacillus</taxon>
    </lineage>
</organism>
<dbReference type="SMART" id="SM00513">
    <property type="entry name" value="SAP"/>
    <property type="match status" value="1"/>
</dbReference>
<proteinExistence type="predicted"/>
<dbReference type="PROSITE" id="PS50800">
    <property type="entry name" value="SAP"/>
    <property type="match status" value="1"/>
</dbReference>
<feature type="domain" description="SAP" evidence="1">
    <location>
        <begin position="58"/>
        <end position="92"/>
    </location>
</feature>
<dbReference type="RefSeq" id="WP_057865935.1">
    <property type="nucleotide sequence ID" value="NZ_AZEY01000104.1"/>
</dbReference>
<evidence type="ECO:0000259" key="1">
    <source>
        <dbReference type="PROSITE" id="PS50800"/>
    </source>
</evidence>
<dbReference type="AlphaFoldDB" id="A0A0R1S3H5"/>
<evidence type="ECO:0000313" key="3">
    <source>
        <dbReference type="Proteomes" id="UP000052013"/>
    </source>
</evidence>
<dbReference type="Proteomes" id="UP000052013">
    <property type="component" value="Unassembled WGS sequence"/>
</dbReference>
<dbReference type="SUPFAM" id="SSF68906">
    <property type="entry name" value="SAP domain"/>
    <property type="match status" value="1"/>
</dbReference>
<protein>
    <recommendedName>
        <fullName evidence="1">SAP domain-containing protein</fullName>
    </recommendedName>
</protein>
<dbReference type="Gene3D" id="1.10.720.30">
    <property type="entry name" value="SAP domain"/>
    <property type="match status" value="1"/>
</dbReference>
<dbReference type="EMBL" id="AZEY01000104">
    <property type="protein sequence ID" value="KRL63193.1"/>
    <property type="molecule type" value="Genomic_DNA"/>
</dbReference>
<gene>
    <name evidence="2" type="ORF">FC85_GL001615</name>
</gene>
<dbReference type="InterPro" id="IPR003034">
    <property type="entry name" value="SAP_dom"/>
</dbReference>
<sequence length="320" mass="36824">MITQQEIYAIYKLNGQNDTYQLPLMKWNLMFHEKPDDLYQSVIDKGLMTIEEQNNHSLQSQTVTKLKELLKAQSLSTSGKKDELIQRILQNFQPEELADYQPTKVYELTPNGKETIDQENYVPLVGDHFEHGVIDFDVVEEAGYSKHVVNKVEYLNGLVRYAYNRAAYLKDYFQMDKALLTQVKLDKAFKKTPGERLQTILGEMYLKLSGLPDLLEHEDFHKVLNAIDLVSDPVFAKIPKATIDDITRLQKEVGWTDEQVVAEFENAAGQIELPDQLFSMAEMSMILRYSLPDNLDAIKKMYADKQKEYKAVSTTGPNQK</sequence>
<dbReference type="Pfam" id="PF02037">
    <property type="entry name" value="SAP"/>
    <property type="match status" value="1"/>
</dbReference>
<evidence type="ECO:0000313" key="2">
    <source>
        <dbReference type="EMBL" id="KRL63193.1"/>
    </source>
</evidence>
<dbReference type="PATRIC" id="fig|1423739.3.peg.1694"/>
<accession>A0A0R1S3H5</accession>
<dbReference type="InterPro" id="IPR036361">
    <property type="entry name" value="SAP_dom_sf"/>
</dbReference>
<reference evidence="2 3" key="1">
    <citation type="journal article" date="2015" name="Genome Announc.">
        <title>Expanding the biotechnology potential of lactobacilli through comparative genomics of 213 strains and associated genera.</title>
        <authorList>
            <person name="Sun Z."/>
            <person name="Harris H.M."/>
            <person name="McCann A."/>
            <person name="Guo C."/>
            <person name="Argimon S."/>
            <person name="Zhang W."/>
            <person name="Yang X."/>
            <person name="Jeffery I.B."/>
            <person name="Cooney J.C."/>
            <person name="Kagawa T.F."/>
            <person name="Liu W."/>
            <person name="Song Y."/>
            <person name="Salvetti E."/>
            <person name="Wrobel A."/>
            <person name="Rasinkangas P."/>
            <person name="Parkhill J."/>
            <person name="Rea M.C."/>
            <person name="O'Sullivan O."/>
            <person name="Ritari J."/>
            <person name="Douillard F.P."/>
            <person name="Paul Ross R."/>
            <person name="Yang R."/>
            <person name="Briner A.E."/>
            <person name="Felis G.E."/>
            <person name="de Vos W.M."/>
            <person name="Barrangou R."/>
            <person name="Klaenhammer T.R."/>
            <person name="Caufield P.W."/>
            <person name="Cui Y."/>
            <person name="Zhang H."/>
            <person name="O'Toole P.W."/>
        </authorList>
    </citation>
    <scope>NUCLEOTIDE SEQUENCE [LARGE SCALE GENOMIC DNA]</scope>
    <source>
        <strain evidence="2 3">DSM 14421</strain>
    </source>
</reference>
<comment type="caution">
    <text evidence="2">The sequence shown here is derived from an EMBL/GenBank/DDBJ whole genome shotgun (WGS) entry which is preliminary data.</text>
</comment>
<name>A0A0R1S3H5_9LACO</name>